<dbReference type="GO" id="GO:0005737">
    <property type="term" value="C:cytoplasm"/>
    <property type="evidence" value="ECO:0007669"/>
    <property type="project" value="UniProtKB-SubCell"/>
</dbReference>
<dbReference type="GO" id="GO:0046872">
    <property type="term" value="F:metal ion binding"/>
    <property type="evidence" value="ECO:0007669"/>
    <property type="project" value="UniProtKB-KW"/>
</dbReference>
<comment type="similarity">
    <text evidence="2">Belongs to the ribonuclease III family.</text>
</comment>
<evidence type="ECO:0000256" key="8">
    <source>
        <dbReference type="ARBA" id="ARBA00022884"/>
    </source>
</evidence>
<dbReference type="PANTHER" id="PTHR11207">
    <property type="entry name" value="RIBONUCLEASE III"/>
    <property type="match status" value="1"/>
</dbReference>
<dbReference type="CDD" id="cd10845">
    <property type="entry name" value="DSRM_RNAse_III_family"/>
    <property type="match status" value="1"/>
</dbReference>
<dbReference type="SMART" id="SM00358">
    <property type="entry name" value="DSRM"/>
    <property type="match status" value="1"/>
</dbReference>
<feature type="active site" evidence="9">
    <location>
        <position position="67"/>
    </location>
</feature>
<keyword evidence="4 9" id="KW-0507">mRNA processing</keyword>
<feature type="binding site" evidence="9">
    <location>
        <position position="136"/>
    </location>
    <ligand>
        <name>Mg(2+)</name>
        <dbReference type="ChEBI" id="CHEBI:18420"/>
    </ligand>
</feature>
<dbReference type="Gene3D" id="1.10.1520.10">
    <property type="entry name" value="Ribonuclease III domain"/>
    <property type="match status" value="1"/>
</dbReference>
<dbReference type="GeneID" id="78250005"/>
<proteinExistence type="inferred from homology"/>
<evidence type="ECO:0000256" key="7">
    <source>
        <dbReference type="ARBA" id="ARBA00022801"/>
    </source>
</evidence>
<comment type="subunit">
    <text evidence="9">Homodimer.</text>
</comment>
<dbReference type="SMART" id="SM00535">
    <property type="entry name" value="RIBOc"/>
    <property type="match status" value="1"/>
</dbReference>
<dbReference type="RefSeq" id="WP_020976512.1">
    <property type="nucleotide sequence ID" value="NC_022198.1"/>
</dbReference>
<reference evidence="12 13" key="1">
    <citation type="journal article" date="2013" name="Genome Announc.">
        <title>Whole-Genome Sequence of the Clinical Strain Corynebacterium argentoratense DSM 44202, Isolated from a Human Throat Specimen.</title>
        <authorList>
            <person name="Bomholt C."/>
            <person name="Glaub A."/>
            <person name="Gravermann K."/>
            <person name="Albersmeier A."/>
            <person name="Brinkrolf K."/>
            <person name="Ruckert C."/>
            <person name="Tauch A."/>
        </authorList>
    </citation>
    <scope>NUCLEOTIDE SEQUENCE [LARGE SCALE GENOMIC DNA]</scope>
    <source>
        <strain evidence="12">DSM 44202</strain>
    </source>
</reference>
<dbReference type="EMBL" id="CP006365">
    <property type="protein sequence ID" value="AGU15354.1"/>
    <property type="molecule type" value="Genomic_DNA"/>
</dbReference>
<dbReference type="GO" id="GO:0019843">
    <property type="term" value="F:rRNA binding"/>
    <property type="evidence" value="ECO:0007669"/>
    <property type="project" value="UniProtKB-KW"/>
</dbReference>
<dbReference type="GO" id="GO:0004525">
    <property type="term" value="F:ribonuclease III activity"/>
    <property type="evidence" value="ECO:0007669"/>
    <property type="project" value="UniProtKB-UniRule"/>
</dbReference>
<feature type="active site" evidence="9">
    <location>
        <position position="139"/>
    </location>
</feature>
<dbReference type="InterPro" id="IPR014720">
    <property type="entry name" value="dsRBD_dom"/>
</dbReference>
<dbReference type="InterPro" id="IPR011907">
    <property type="entry name" value="RNase_III"/>
</dbReference>
<dbReference type="GO" id="GO:0003725">
    <property type="term" value="F:double-stranded RNA binding"/>
    <property type="evidence" value="ECO:0007669"/>
    <property type="project" value="TreeGrafter"/>
</dbReference>
<comment type="catalytic activity">
    <reaction evidence="1 9">
        <text>Endonucleolytic cleavage to 5'-phosphomonoester.</text>
        <dbReference type="EC" id="3.1.26.3"/>
    </reaction>
</comment>
<evidence type="ECO:0000313" key="12">
    <source>
        <dbReference type="EMBL" id="AGU15354.1"/>
    </source>
</evidence>
<protein>
    <recommendedName>
        <fullName evidence="9">Ribonuclease 3</fullName>
        <ecNumber evidence="9">3.1.26.3</ecNumber>
    </recommendedName>
    <alternativeName>
        <fullName evidence="9">Ribonuclease III</fullName>
        <shortName evidence="9">RNase III</shortName>
    </alternativeName>
</protein>
<keyword evidence="8 9" id="KW-0694">RNA-binding</keyword>
<evidence type="ECO:0000256" key="5">
    <source>
        <dbReference type="ARBA" id="ARBA00022722"/>
    </source>
</evidence>
<evidence type="ECO:0000256" key="6">
    <source>
        <dbReference type="ARBA" id="ARBA00022759"/>
    </source>
</evidence>
<dbReference type="SUPFAM" id="SSF69065">
    <property type="entry name" value="RNase III domain-like"/>
    <property type="match status" value="1"/>
</dbReference>
<dbReference type="Gene3D" id="3.30.160.20">
    <property type="match status" value="1"/>
</dbReference>
<keyword evidence="6 9" id="KW-0255">Endonuclease</keyword>
<keyword evidence="9" id="KW-0699">rRNA-binding</keyword>
<evidence type="ECO:0000256" key="2">
    <source>
        <dbReference type="ARBA" id="ARBA00010183"/>
    </source>
</evidence>
<dbReference type="SUPFAM" id="SSF54768">
    <property type="entry name" value="dsRNA-binding domain-like"/>
    <property type="match status" value="1"/>
</dbReference>
<dbReference type="STRING" id="1348662.CARG_06150"/>
<dbReference type="PROSITE" id="PS50137">
    <property type="entry name" value="DS_RBD"/>
    <property type="match status" value="1"/>
</dbReference>
<keyword evidence="9" id="KW-0819">tRNA processing</keyword>
<feature type="domain" description="RNase III" evidence="11">
    <location>
        <begin position="38"/>
        <end position="150"/>
    </location>
</feature>
<evidence type="ECO:0000256" key="3">
    <source>
        <dbReference type="ARBA" id="ARBA00022552"/>
    </source>
</evidence>
<dbReference type="CDD" id="cd00593">
    <property type="entry name" value="RIBOc"/>
    <property type="match status" value="1"/>
</dbReference>
<keyword evidence="9" id="KW-0460">Magnesium</keyword>
<evidence type="ECO:0000313" key="13">
    <source>
        <dbReference type="Proteomes" id="UP000016943"/>
    </source>
</evidence>
<dbReference type="PROSITE" id="PS00517">
    <property type="entry name" value="RNASE_3_1"/>
    <property type="match status" value="1"/>
</dbReference>
<dbReference type="eggNOG" id="COG0571">
    <property type="taxonomic scope" value="Bacteria"/>
</dbReference>
<gene>
    <name evidence="9" type="primary">rnc</name>
    <name evidence="12" type="ORF">CARG_06150</name>
</gene>
<dbReference type="InterPro" id="IPR036389">
    <property type="entry name" value="RNase_III_sf"/>
</dbReference>
<accession>U3GVJ7</accession>
<feature type="domain" description="DRBM" evidence="10">
    <location>
        <begin position="177"/>
        <end position="245"/>
    </location>
</feature>
<dbReference type="GO" id="GO:0010468">
    <property type="term" value="P:regulation of gene expression"/>
    <property type="evidence" value="ECO:0007669"/>
    <property type="project" value="TreeGrafter"/>
</dbReference>
<evidence type="ECO:0000256" key="4">
    <source>
        <dbReference type="ARBA" id="ARBA00022664"/>
    </source>
</evidence>
<dbReference type="PANTHER" id="PTHR11207:SF0">
    <property type="entry name" value="RIBONUCLEASE 3"/>
    <property type="match status" value="1"/>
</dbReference>
<dbReference type="Proteomes" id="UP000016943">
    <property type="component" value="Chromosome"/>
</dbReference>
<evidence type="ECO:0000259" key="11">
    <source>
        <dbReference type="PROSITE" id="PS50142"/>
    </source>
</evidence>
<organism evidence="12 13">
    <name type="scientific">Corynebacterium argentoratense DSM 44202</name>
    <dbReference type="NCBI Taxonomy" id="1348662"/>
    <lineage>
        <taxon>Bacteria</taxon>
        <taxon>Bacillati</taxon>
        <taxon>Actinomycetota</taxon>
        <taxon>Actinomycetes</taxon>
        <taxon>Mycobacteriales</taxon>
        <taxon>Corynebacteriaceae</taxon>
        <taxon>Corynebacterium</taxon>
    </lineage>
</organism>
<dbReference type="PROSITE" id="PS50142">
    <property type="entry name" value="RNASE_3_2"/>
    <property type="match status" value="1"/>
</dbReference>
<keyword evidence="13" id="KW-1185">Reference proteome</keyword>
<keyword evidence="7 9" id="KW-0378">Hydrolase</keyword>
<comment type="cofactor">
    <cofactor evidence="9">
        <name>Mg(2+)</name>
        <dbReference type="ChEBI" id="CHEBI:18420"/>
    </cofactor>
</comment>
<dbReference type="FunFam" id="1.10.1520.10:FF:000001">
    <property type="entry name" value="Ribonuclease 3"/>
    <property type="match status" value="1"/>
</dbReference>
<evidence type="ECO:0000256" key="9">
    <source>
        <dbReference type="HAMAP-Rule" id="MF_00104"/>
    </source>
</evidence>
<comment type="function">
    <text evidence="9">Digests double-stranded RNA. Involved in the processing of primary rRNA transcript to yield the immediate precursors to the large and small rRNAs (23S and 16S). Processes some mRNAs, and tRNAs when they are encoded in the rRNA operon. Processes pre-crRNA and tracrRNA of type II CRISPR loci if present in the organism.</text>
</comment>
<dbReference type="Pfam" id="PF00035">
    <property type="entry name" value="dsrm"/>
    <property type="match status" value="1"/>
</dbReference>
<dbReference type="AlphaFoldDB" id="U3GVJ7"/>
<dbReference type="NCBIfam" id="TIGR02191">
    <property type="entry name" value="RNaseIII"/>
    <property type="match status" value="1"/>
</dbReference>
<dbReference type="GO" id="GO:0008033">
    <property type="term" value="P:tRNA processing"/>
    <property type="evidence" value="ECO:0007669"/>
    <property type="project" value="UniProtKB-KW"/>
</dbReference>
<evidence type="ECO:0000256" key="1">
    <source>
        <dbReference type="ARBA" id="ARBA00000109"/>
    </source>
</evidence>
<dbReference type="PATRIC" id="fig|1348662.3.peg.1205"/>
<dbReference type="InterPro" id="IPR000999">
    <property type="entry name" value="RNase_III_dom"/>
</dbReference>
<dbReference type="HOGENOM" id="CLU_000907_1_2_11"/>
<dbReference type="GO" id="GO:0006397">
    <property type="term" value="P:mRNA processing"/>
    <property type="evidence" value="ECO:0007669"/>
    <property type="project" value="UniProtKB-UniRule"/>
</dbReference>
<keyword evidence="5 9" id="KW-0540">Nuclease</keyword>
<dbReference type="Pfam" id="PF14622">
    <property type="entry name" value="Ribonucleas_3_3"/>
    <property type="match status" value="1"/>
</dbReference>
<sequence>MSRRSGKEAKGPAAWDKAFAEVDQAAIVSAFGVELEPEVLRLALTHRSFANENGGLPNNERLEFLGDAVLGLSVAAKLYSVHPNRPESDISKMRANVVSRYGLAAVARTIDLGQYVLLGQGELQTGGRDKDSILADTMEAIIGAVYQTYGFEVARAMVLRLFEDNIAKATVGGQYADWKTTLQELASELGVGPARYELTRVGPDHDPTFTATCTVDGDIVATGTGPNKKTAERTAAEQTAALLAARYIDAPDPMQAFLDARAAATPVATLESFRQQNGEGAQVQSTQQD</sequence>
<name>U3GVJ7_9CORY</name>
<dbReference type="OrthoDB" id="9805026at2"/>
<feature type="binding site" evidence="9">
    <location>
        <position position="63"/>
    </location>
    <ligand>
        <name>Mg(2+)</name>
        <dbReference type="ChEBI" id="CHEBI:18420"/>
    </ligand>
</feature>
<keyword evidence="9" id="KW-0963">Cytoplasm</keyword>
<dbReference type="KEGG" id="caz:CARG_06150"/>
<dbReference type="GO" id="GO:0006364">
    <property type="term" value="P:rRNA processing"/>
    <property type="evidence" value="ECO:0007669"/>
    <property type="project" value="UniProtKB-UniRule"/>
</dbReference>
<keyword evidence="9" id="KW-0479">Metal-binding</keyword>
<dbReference type="EC" id="3.1.26.3" evidence="9"/>
<comment type="subcellular location">
    <subcellularLocation>
        <location evidence="9">Cytoplasm</location>
    </subcellularLocation>
</comment>
<feature type="binding site" evidence="9">
    <location>
        <position position="139"/>
    </location>
    <ligand>
        <name>Mg(2+)</name>
        <dbReference type="ChEBI" id="CHEBI:18420"/>
    </ligand>
</feature>
<dbReference type="HAMAP" id="MF_00104">
    <property type="entry name" value="RNase_III"/>
    <property type="match status" value="1"/>
</dbReference>
<keyword evidence="3 9" id="KW-0698">rRNA processing</keyword>
<evidence type="ECO:0000259" key="10">
    <source>
        <dbReference type="PROSITE" id="PS50137"/>
    </source>
</evidence>